<organism evidence="1">
    <name type="scientific">marine sediment metagenome</name>
    <dbReference type="NCBI Taxonomy" id="412755"/>
    <lineage>
        <taxon>unclassified sequences</taxon>
        <taxon>metagenomes</taxon>
        <taxon>ecological metagenomes</taxon>
    </lineage>
</organism>
<evidence type="ECO:0000313" key="1">
    <source>
        <dbReference type="EMBL" id="GAF83087.1"/>
    </source>
</evidence>
<dbReference type="EMBL" id="BARS01003458">
    <property type="protein sequence ID" value="GAF83087.1"/>
    <property type="molecule type" value="Genomic_DNA"/>
</dbReference>
<proteinExistence type="predicted"/>
<sequence>MVLNPMVFLFTLLNILIYFTTKQNLDYAALGIICVSFF</sequence>
<name>X0T4J6_9ZZZZ</name>
<gene>
    <name evidence="1" type="ORF">S01H1_06702</name>
</gene>
<accession>X0T4J6</accession>
<protein>
    <submittedName>
        <fullName evidence="1">Uncharacterized protein</fullName>
    </submittedName>
</protein>
<dbReference type="AlphaFoldDB" id="X0T4J6"/>
<comment type="caution">
    <text evidence="1">The sequence shown here is derived from an EMBL/GenBank/DDBJ whole genome shotgun (WGS) entry which is preliminary data.</text>
</comment>
<reference evidence="1" key="1">
    <citation type="journal article" date="2014" name="Front. Microbiol.">
        <title>High frequency of phylogenetically diverse reductive dehalogenase-homologous genes in deep subseafloor sedimentary metagenomes.</title>
        <authorList>
            <person name="Kawai M."/>
            <person name="Futagami T."/>
            <person name="Toyoda A."/>
            <person name="Takaki Y."/>
            <person name="Nishi S."/>
            <person name="Hori S."/>
            <person name="Arai W."/>
            <person name="Tsubouchi T."/>
            <person name="Morono Y."/>
            <person name="Uchiyama I."/>
            <person name="Ito T."/>
            <person name="Fujiyama A."/>
            <person name="Inagaki F."/>
            <person name="Takami H."/>
        </authorList>
    </citation>
    <scope>NUCLEOTIDE SEQUENCE</scope>
    <source>
        <strain evidence="1">Expedition CK06-06</strain>
    </source>
</reference>
<feature type="non-terminal residue" evidence="1">
    <location>
        <position position="38"/>
    </location>
</feature>